<evidence type="ECO:0000313" key="6">
    <source>
        <dbReference type="EMBL" id="ATB41999.1"/>
    </source>
</evidence>
<dbReference type="InterPro" id="IPR013154">
    <property type="entry name" value="ADH-like_N"/>
</dbReference>
<dbReference type="Gene3D" id="3.90.180.10">
    <property type="entry name" value="Medium-chain alcohol dehydrogenases, catalytic domain"/>
    <property type="match status" value="1"/>
</dbReference>
<evidence type="ECO:0000256" key="2">
    <source>
        <dbReference type="ARBA" id="ARBA00022833"/>
    </source>
</evidence>
<dbReference type="GO" id="GO:0008270">
    <property type="term" value="F:zinc ion binding"/>
    <property type="evidence" value="ECO:0007669"/>
    <property type="project" value="InterPro"/>
</dbReference>
<evidence type="ECO:0000259" key="5">
    <source>
        <dbReference type="SMART" id="SM00829"/>
    </source>
</evidence>
<organism evidence="6 7">
    <name type="scientific">Cystobacter fuscus</name>
    <dbReference type="NCBI Taxonomy" id="43"/>
    <lineage>
        <taxon>Bacteria</taxon>
        <taxon>Pseudomonadati</taxon>
        <taxon>Myxococcota</taxon>
        <taxon>Myxococcia</taxon>
        <taxon>Myxococcales</taxon>
        <taxon>Cystobacterineae</taxon>
        <taxon>Archangiaceae</taxon>
        <taxon>Cystobacter</taxon>
    </lineage>
</organism>
<dbReference type="SUPFAM" id="SSF50129">
    <property type="entry name" value="GroES-like"/>
    <property type="match status" value="1"/>
</dbReference>
<dbReference type="Pfam" id="PF08240">
    <property type="entry name" value="ADH_N"/>
    <property type="match status" value="1"/>
</dbReference>
<dbReference type="Proteomes" id="UP000217257">
    <property type="component" value="Chromosome"/>
</dbReference>
<dbReference type="PANTHER" id="PTHR43401">
    <property type="entry name" value="L-THREONINE 3-DEHYDROGENASE"/>
    <property type="match status" value="1"/>
</dbReference>
<dbReference type="PANTHER" id="PTHR43401:SF5">
    <property type="entry name" value="ALCOHOL DEHYDROGENASE-RELATED"/>
    <property type="match status" value="1"/>
</dbReference>
<dbReference type="Gene3D" id="3.40.50.720">
    <property type="entry name" value="NAD(P)-binding Rossmann-like Domain"/>
    <property type="match status" value="1"/>
</dbReference>
<dbReference type="InterPro" id="IPR002328">
    <property type="entry name" value="ADH_Zn_CS"/>
</dbReference>
<dbReference type="InterPro" id="IPR013149">
    <property type="entry name" value="ADH-like_C"/>
</dbReference>
<evidence type="ECO:0000256" key="4">
    <source>
        <dbReference type="RuleBase" id="RU361277"/>
    </source>
</evidence>
<evidence type="ECO:0000256" key="3">
    <source>
        <dbReference type="ARBA" id="ARBA00023002"/>
    </source>
</evidence>
<dbReference type="InterPro" id="IPR050129">
    <property type="entry name" value="Zn_alcohol_dh"/>
</dbReference>
<dbReference type="RefSeq" id="WP_198316281.1">
    <property type="nucleotide sequence ID" value="NZ_CP022098.1"/>
</dbReference>
<dbReference type="AlphaFoldDB" id="A0A250JDL6"/>
<dbReference type="InterPro" id="IPR020843">
    <property type="entry name" value="ER"/>
</dbReference>
<gene>
    <name evidence="6" type="ORF">CYFUS_007475</name>
</gene>
<dbReference type="SUPFAM" id="SSF51735">
    <property type="entry name" value="NAD(P)-binding Rossmann-fold domains"/>
    <property type="match status" value="1"/>
</dbReference>
<dbReference type="Pfam" id="PF00107">
    <property type="entry name" value="ADH_zinc_N"/>
    <property type="match status" value="1"/>
</dbReference>
<dbReference type="KEGG" id="cfus:CYFUS_007475"/>
<sequence length="354" mass="37703">MSAIQPRTWPGGLMNAVAITAPGRVELTRIPIPEPRPEEVLIRPSYVGLCGTDLELLHGTASYLKDGRARLPLVFGHEWCGQVVAVGEDVEGISVGDRVVGQTMVPCGLCRMCQRGQRPHCERLVEVGLYGLQGAAAEYIRMPMRSLTVLPEALDDLSAAFIEPAVTVVGGFDKVRCGLEDEVAVVGTGTMGLLAVQLAARMARSVDAIGIDEAGLKLARACGARRTLRPDEARDGAYSLVIEASGSPRAFLRSVQLAGTGGRVAVVGVANEPVAGFVPGELVLRGVDLLGIRHGLDYYDRTIQLFVDGVLDARPMVAGVLPPEQAGHAFELLERGRSGPPKVLLRFNDSRRAS</sequence>
<protein>
    <recommendedName>
        <fullName evidence="5">Enoyl reductase (ER) domain-containing protein</fullName>
    </recommendedName>
</protein>
<dbReference type="GO" id="GO:0016616">
    <property type="term" value="F:oxidoreductase activity, acting on the CH-OH group of donors, NAD or NADP as acceptor"/>
    <property type="evidence" value="ECO:0007669"/>
    <property type="project" value="UniProtKB-ARBA"/>
</dbReference>
<comment type="similarity">
    <text evidence="4">Belongs to the zinc-containing alcohol dehydrogenase family.</text>
</comment>
<proteinExistence type="inferred from homology"/>
<dbReference type="InterPro" id="IPR036291">
    <property type="entry name" value="NAD(P)-bd_dom_sf"/>
</dbReference>
<dbReference type="SMART" id="SM00829">
    <property type="entry name" value="PKS_ER"/>
    <property type="match status" value="1"/>
</dbReference>
<comment type="cofactor">
    <cofactor evidence="4">
        <name>Zn(2+)</name>
        <dbReference type="ChEBI" id="CHEBI:29105"/>
    </cofactor>
</comment>
<dbReference type="InterPro" id="IPR011032">
    <property type="entry name" value="GroES-like_sf"/>
</dbReference>
<dbReference type="EMBL" id="CP022098">
    <property type="protein sequence ID" value="ATB41999.1"/>
    <property type="molecule type" value="Genomic_DNA"/>
</dbReference>
<keyword evidence="2 4" id="KW-0862">Zinc</keyword>
<evidence type="ECO:0000256" key="1">
    <source>
        <dbReference type="ARBA" id="ARBA00022723"/>
    </source>
</evidence>
<keyword evidence="1 4" id="KW-0479">Metal-binding</keyword>
<accession>A0A250JDL6</accession>
<keyword evidence="3" id="KW-0560">Oxidoreductase</keyword>
<reference evidence="6 7" key="1">
    <citation type="submission" date="2017-06" db="EMBL/GenBank/DDBJ databases">
        <title>Sequencing and comparative analysis of myxobacterial genomes.</title>
        <authorList>
            <person name="Rupp O."/>
            <person name="Goesmann A."/>
            <person name="Sogaard-Andersen L."/>
        </authorList>
    </citation>
    <scope>NUCLEOTIDE SEQUENCE [LARGE SCALE GENOMIC DNA]</scope>
    <source>
        <strain evidence="6 7">DSM 52655</strain>
    </source>
</reference>
<dbReference type="PROSITE" id="PS00059">
    <property type="entry name" value="ADH_ZINC"/>
    <property type="match status" value="1"/>
</dbReference>
<evidence type="ECO:0000313" key="7">
    <source>
        <dbReference type="Proteomes" id="UP000217257"/>
    </source>
</evidence>
<name>A0A250JDL6_9BACT</name>
<feature type="domain" description="Enoyl reductase (ER)" evidence="5">
    <location>
        <begin position="20"/>
        <end position="345"/>
    </location>
</feature>